<accession>A0A7J5UIX0</accession>
<protein>
    <submittedName>
        <fullName evidence="2">Uncharacterized protein</fullName>
    </submittedName>
</protein>
<feature type="region of interest" description="Disordered" evidence="1">
    <location>
        <begin position="1"/>
        <end position="27"/>
    </location>
</feature>
<evidence type="ECO:0000313" key="2">
    <source>
        <dbReference type="EMBL" id="KAE8762220.1"/>
    </source>
</evidence>
<evidence type="ECO:0000313" key="3">
    <source>
        <dbReference type="Proteomes" id="UP000451860"/>
    </source>
</evidence>
<feature type="compositionally biased region" description="Low complexity" evidence="1">
    <location>
        <begin position="17"/>
        <end position="27"/>
    </location>
</feature>
<feature type="compositionally biased region" description="Basic and acidic residues" evidence="1">
    <location>
        <begin position="1"/>
        <end position="16"/>
    </location>
</feature>
<proteinExistence type="predicted"/>
<comment type="caution">
    <text evidence="2">The sequence shown here is derived from an EMBL/GenBank/DDBJ whole genome shotgun (WGS) entry which is preliminary data.</text>
</comment>
<evidence type="ECO:0000256" key="1">
    <source>
        <dbReference type="SAM" id="MobiDB-lite"/>
    </source>
</evidence>
<reference evidence="2 3" key="1">
    <citation type="submission" date="2019-10" db="EMBL/GenBank/DDBJ databases">
        <title>Georgenia wutianyii sp. nov. and Georgenia yuyongxinii sp. nov. isolated from plateau pika (Ochotona curzoniae) in the Qinghai-Tibet plateau of China.</title>
        <authorList>
            <person name="Tian Z."/>
        </authorList>
    </citation>
    <scope>NUCLEOTIDE SEQUENCE [LARGE SCALE GENOMIC DNA]</scope>
    <source>
        <strain evidence="2 3">DSM 21501</strain>
    </source>
</reference>
<name>A0A7J5UIX0_9MICO</name>
<sequence>MTHRENTDDPLARLRAADPAASAPTDLARLREAVDARLGGDRQAGAPPGAVV</sequence>
<gene>
    <name evidence="2" type="ORF">GB883_20465</name>
</gene>
<keyword evidence="3" id="KW-1185">Reference proteome</keyword>
<dbReference type="Proteomes" id="UP000451860">
    <property type="component" value="Unassembled WGS sequence"/>
</dbReference>
<dbReference type="AlphaFoldDB" id="A0A7J5UIX0"/>
<dbReference type="EMBL" id="WHJE01000220">
    <property type="protein sequence ID" value="KAE8762220.1"/>
    <property type="molecule type" value="Genomic_DNA"/>
</dbReference>
<organism evidence="2 3">
    <name type="scientific">Georgenia thermotolerans</name>
    <dbReference type="NCBI Taxonomy" id="527326"/>
    <lineage>
        <taxon>Bacteria</taxon>
        <taxon>Bacillati</taxon>
        <taxon>Actinomycetota</taxon>
        <taxon>Actinomycetes</taxon>
        <taxon>Micrococcales</taxon>
        <taxon>Bogoriellaceae</taxon>
        <taxon>Georgenia</taxon>
    </lineage>
</organism>
<feature type="non-terminal residue" evidence="2">
    <location>
        <position position="52"/>
    </location>
</feature>